<sequence length="309" mass="32086">MAVISRQTLLVFFFSILFVLHSSMANPRKLVLVPTPSTTLNYHNGPLLKGTYTVNLLYYGRFSPPQVAIISDFLLSLSSPGSPPPSVSSWWATTSRYNSGATKLTLGKQTTDDSYSLGKSLKTSDIINLLLTTNTTAGPTSIAVLLTSADVAVEQFCSARCGTHGSLPAGPAPAAAGTYVWVGNPSDQCPGQCAWPFHQPAYGPQTPPLVPPNGDVGADGMVISLAAALAGTATNPFGTGFYQGPAGAPLEAVSACAGMFGSGSYPGYPGRVRVEPAGGGSYNAVGMGGRRYLLPAMWDPKTSQCSTLL</sequence>
<dbReference type="GO" id="GO:0048046">
    <property type="term" value="C:apoplast"/>
    <property type="evidence" value="ECO:0007669"/>
    <property type="project" value="UniProtKB-SubCell"/>
</dbReference>
<dbReference type="EMBL" id="JANAVB010044218">
    <property type="protein sequence ID" value="KAJ6791876.1"/>
    <property type="molecule type" value="Genomic_DNA"/>
</dbReference>
<comment type="subcellular location">
    <subcellularLocation>
        <location evidence="1">Secreted</location>
        <location evidence="1">Extracellular space</location>
        <location evidence="1">Apoplast</location>
    </subcellularLocation>
</comment>
<evidence type="ECO:0000256" key="6">
    <source>
        <dbReference type="SAM" id="SignalP"/>
    </source>
</evidence>
<protein>
    <recommendedName>
        <fullName evidence="9">Protein EXORDIUM-like 2</fullName>
    </recommendedName>
</protein>
<evidence type="ECO:0008006" key="9">
    <source>
        <dbReference type="Google" id="ProtNLM"/>
    </source>
</evidence>
<evidence type="ECO:0000256" key="2">
    <source>
        <dbReference type="ARBA" id="ARBA00022523"/>
    </source>
</evidence>
<evidence type="ECO:0000256" key="3">
    <source>
        <dbReference type="ARBA" id="ARBA00022525"/>
    </source>
</evidence>
<name>A0AAX6DJF1_IRIPA</name>
<feature type="signal peptide" evidence="6">
    <location>
        <begin position="1"/>
        <end position="25"/>
    </location>
</feature>
<evidence type="ECO:0000313" key="7">
    <source>
        <dbReference type="EMBL" id="KAJ6791876.1"/>
    </source>
</evidence>
<dbReference type="Pfam" id="PF04674">
    <property type="entry name" value="Phi_1"/>
    <property type="match status" value="1"/>
</dbReference>
<evidence type="ECO:0000256" key="5">
    <source>
        <dbReference type="ARBA" id="ARBA00023591"/>
    </source>
</evidence>
<dbReference type="Proteomes" id="UP001140949">
    <property type="component" value="Unassembled WGS sequence"/>
</dbReference>
<proteinExistence type="inferred from homology"/>
<evidence type="ECO:0000256" key="4">
    <source>
        <dbReference type="ARBA" id="ARBA00022729"/>
    </source>
</evidence>
<dbReference type="InterPro" id="IPR006766">
    <property type="entry name" value="EXORDIUM-like"/>
</dbReference>
<feature type="chain" id="PRO_5043635062" description="Protein EXORDIUM-like 2" evidence="6">
    <location>
        <begin position="26"/>
        <end position="309"/>
    </location>
</feature>
<comment type="caution">
    <text evidence="7">The sequence shown here is derived from an EMBL/GenBank/DDBJ whole genome shotgun (WGS) entry which is preliminary data.</text>
</comment>
<keyword evidence="3" id="KW-0964">Secreted</keyword>
<comment type="similarity">
    <text evidence="5">Belongs to the EXORDIUM family.</text>
</comment>
<keyword evidence="8" id="KW-1185">Reference proteome</keyword>
<evidence type="ECO:0000256" key="1">
    <source>
        <dbReference type="ARBA" id="ARBA00004271"/>
    </source>
</evidence>
<accession>A0AAX6DJF1</accession>
<evidence type="ECO:0000313" key="8">
    <source>
        <dbReference type="Proteomes" id="UP001140949"/>
    </source>
</evidence>
<dbReference type="AlphaFoldDB" id="A0AAX6DJF1"/>
<reference evidence="7" key="2">
    <citation type="submission" date="2023-04" db="EMBL/GenBank/DDBJ databases">
        <authorList>
            <person name="Bruccoleri R.E."/>
            <person name="Oakeley E.J."/>
            <person name="Faust A.-M."/>
            <person name="Dessus-Babus S."/>
            <person name="Altorfer M."/>
            <person name="Burckhardt D."/>
            <person name="Oertli M."/>
            <person name="Naumann U."/>
            <person name="Petersen F."/>
            <person name="Wong J."/>
        </authorList>
    </citation>
    <scope>NUCLEOTIDE SEQUENCE</scope>
    <source>
        <strain evidence="7">GSM-AAB239-AS_SAM_17_03QT</strain>
        <tissue evidence="7">Leaf</tissue>
    </source>
</reference>
<reference evidence="7" key="1">
    <citation type="journal article" date="2023" name="GigaByte">
        <title>Genome assembly of the bearded iris, Iris pallida Lam.</title>
        <authorList>
            <person name="Bruccoleri R.E."/>
            <person name="Oakeley E.J."/>
            <person name="Faust A.M.E."/>
            <person name="Altorfer M."/>
            <person name="Dessus-Babus S."/>
            <person name="Burckhardt D."/>
            <person name="Oertli M."/>
            <person name="Naumann U."/>
            <person name="Petersen F."/>
            <person name="Wong J."/>
        </authorList>
    </citation>
    <scope>NUCLEOTIDE SEQUENCE</scope>
    <source>
        <strain evidence="7">GSM-AAB239-AS_SAM_17_03QT</strain>
    </source>
</reference>
<dbReference type="PANTHER" id="PTHR31279:SF3">
    <property type="entry name" value="PROTEIN EXORDIUM-LIKE 2"/>
    <property type="match status" value="1"/>
</dbReference>
<keyword evidence="4 6" id="KW-0732">Signal</keyword>
<dbReference type="PANTHER" id="PTHR31279">
    <property type="entry name" value="PROTEIN EXORDIUM-LIKE 5"/>
    <property type="match status" value="1"/>
</dbReference>
<gene>
    <name evidence="7" type="ORF">M6B38_241750</name>
</gene>
<keyword evidence="2" id="KW-0052">Apoplast</keyword>
<organism evidence="7 8">
    <name type="scientific">Iris pallida</name>
    <name type="common">Sweet iris</name>
    <dbReference type="NCBI Taxonomy" id="29817"/>
    <lineage>
        <taxon>Eukaryota</taxon>
        <taxon>Viridiplantae</taxon>
        <taxon>Streptophyta</taxon>
        <taxon>Embryophyta</taxon>
        <taxon>Tracheophyta</taxon>
        <taxon>Spermatophyta</taxon>
        <taxon>Magnoliopsida</taxon>
        <taxon>Liliopsida</taxon>
        <taxon>Asparagales</taxon>
        <taxon>Iridaceae</taxon>
        <taxon>Iridoideae</taxon>
        <taxon>Irideae</taxon>
        <taxon>Iris</taxon>
    </lineage>
</organism>